<feature type="chain" id="PRO_5024295976" evidence="1">
    <location>
        <begin position="22"/>
        <end position="355"/>
    </location>
</feature>
<name>A0A5S5DM14_9FLAO</name>
<reference evidence="3 4" key="1">
    <citation type="submission" date="2019-07" db="EMBL/GenBank/DDBJ databases">
        <title>Genomic Encyclopedia of Type Strains, Phase IV (KMG-IV): sequencing the most valuable type-strain genomes for metagenomic binning, comparative biology and taxonomic classification.</title>
        <authorList>
            <person name="Goeker M."/>
        </authorList>
    </citation>
    <scope>NUCLEOTIDE SEQUENCE [LARGE SCALE GENOMIC DNA]</scope>
    <source>
        <strain evidence="3 4">DSM 18961</strain>
    </source>
</reference>
<dbReference type="InterPro" id="IPR052794">
    <property type="entry name" value="Mito_Ser_Protease_LACTB"/>
</dbReference>
<evidence type="ECO:0000313" key="4">
    <source>
        <dbReference type="Proteomes" id="UP000323136"/>
    </source>
</evidence>
<comment type="caution">
    <text evidence="3">The sequence shown here is derived from an EMBL/GenBank/DDBJ whole genome shotgun (WGS) entry which is preliminary data.</text>
</comment>
<proteinExistence type="predicted"/>
<dbReference type="Pfam" id="PF00144">
    <property type="entry name" value="Beta-lactamase"/>
    <property type="match status" value="1"/>
</dbReference>
<dbReference type="SUPFAM" id="SSF56601">
    <property type="entry name" value="beta-lactamase/transpeptidase-like"/>
    <property type="match status" value="1"/>
</dbReference>
<evidence type="ECO:0000256" key="1">
    <source>
        <dbReference type="SAM" id="SignalP"/>
    </source>
</evidence>
<dbReference type="EMBL" id="VNIA01000006">
    <property type="protein sequence ID" value="TYP96765.1"/>
    <property type="molecule type" value="Genomic_DNA"/>
</dbReference>
<accession>A0A5S5DM14</accession>
<organism evidence="3 4">
    <name type="scientific">Tenacibaculum adriaticum</name>
    <dbReference type="NCBI Taxonomy" id="413713"/>
    <lineage>
        <taxon>Bacteria</taxon>
        <taxon>Pseudomonadati</taxon>
        <taxon>Bacteroidota</taxon>
        <taxon>Flavobacteriia</taxon>
        <taxon>Flavobacteriales</taxon>
        <taxon>Flavobacteriaceae</taxon>
        <taxon>Tenacibaculum</taxon>
    </lineage>
</organism>
<protein>
    <submittedName>
        <fullName evidence="3">CubicO group peptidase (Beta-lactamase class C family)</fullName>
    </submittedName>
</protein>
<keyword evidence="4" id="KW-1185">Reference proteome</keyword>
<gene>
    <name evidence="3" type="ORF">C7447_10664</name>
</gene>
<dbReference type="Gene3D" id="3.40.710.10">
    <property type="entry name" value="DD-peptidase/beta-lactamase superfamily"/>
    <property type="match status" value="1"/>
</dbReference>
<dbReference type="InterPro" id="IPR001466">
    <property type="entry name" value="Beta-lactam-related"/>
</dbReference>
<feature type="domain" description="Beta-lactamase-related" evidence="2">
    <location>
        <begin position="36"/>
        <end position="339"/>
    </location>
</feature>
<dbReference type="RefSeq" id="WP_148871066.1">
    <property type="nucleotide sequence ID" value="NZ_VNIA01000006.1"/>
</dbReference>
<evidence type="ECO:0000259" key="2">
    <source>
        <dbReference type="Pfam" id="PF00144"/>
    </source>
</evidence>
<dbReference type="AlphaFoldDB" id="A0A5S5DM14"/>
<keyword evidence="1" id="KW-0732">Signal</keyword>
<feature type="signal peptide" evidence="1">
    <location>
        <begin position="1"/>
        <end position="21"/>
    </location>
</feature>
<dbReference type="PANTHER" id="PTHR46520:SF1">
    <property type="entry name" value="SERINE BETA-LACTAMASE-LIKE PROTEIN LACTB, MITOCHONDRIAL"/>
    <property type="match status" value="1"/>
</dbReference>
<dbReference type="GO" id="GO:0008233">
    <property type="term" value="F:peptidase activity"/>
    <property type="evidence" value="ECO:0007669"/>
    <property type="project" value="TreeGrafter"/>
</dbReference>
<sequence length="355" mass="39761">MNNYCKVILIILLFSSVISNAQFEKEIIEAEVVTKDFLEVQKIPGLSISASYKGKIIWSEGFGYSDLENKKKVSPTSTQFRIASISKTLTSIALAKLLDNNKLDFDDSLYKHVPDFPEKKYDFSLRQIGSHLAGIRHYKGNEFLINKKMSIVQGLEIFKNSELLFKPGEKFKYSTYGWNLLSVVIQNASNEDFFKYMNDEVFNPLNMSNTTLDIADKENNNRTKFYINRKGKALIGPNVNNEFKAAGGGFLSTSEDLVLFGNEFINPKIISSKSLSEITTSNKTFDGKKTNYGIGVSISKTTNNTLKLSHSGGGIGASSYLLIYPEEEITIAILTNLSGVKMKGYIKNLENIFIK</sequence>
<dbReference type="GO" id="GO:0019216">
    <property type="term" value="P:regulation of lipid metabolic process"/>
    <property type="evidence" value="ECO:0007669"/>
    <property type="project" value="TreeGrafter"/>
</dbReference>
<dbReference type="GO" id="GO:0006508">
    <property type="term" value="P:proteolysis"/>
    <property type="evidence" value="ECO:0007669"/>
    <property type="project" value="TreeGrafter"/>
</dbReference>
<dbReference type="Proteomes" id="UP000323136">
    <property type="component" value="Unassembled WGS sequence"/>
</dbReference>
<evidence type="ECO:0000313" key="3">
    <source>
        <dbReference type="EMBL" id="TYP96765.1"/>
    </source>
</evidence>
<dbReference type="InterPro" id="IPR012338">
    <property type="entry name" value="Beta-lactam/transpept-like"/>
</dbReference>
<dbReference type="OrthoDB" id="9793489at2"/>
<dbReference type="PANTHER" id="PTHR46520">
    <property type="entry name" value="SERINE BETA-LACTAMASE-LIKE PROTEIN LACTB, MITOCHONDRIAL"/>
    <property type="match status" value="1"/>
</dbReference>